<gene>
    <name evidence="1" type="ORF">ALC60_06166</name>
</gene>
<reference evidence="1 2" key="1">
    <citation type="submission" date="2015-09" db="EMBL/GenBank/DDBJ databases">
        <title>Trachymyrmex zeteki WGS genome.</title>
        <authorList>
            <person name="Nygaard S."/>
            <person name="Hu H."/>
            <person name="Boomsma J."/>
            <person name="Zhang G."/>
        </authorList>
    </citation>
    <scope>NUCLEOTIDE SEQUENCE [LARGE SCALE GENOMIC DNA]</scope>
    <source>
        <strain evidence="1">Tzet28-1</strain>
        <tissue evidence="1">Whole body</tissue>
    </source>
</reference>
<dbReference type="AlphaFoldDB" id="A0A151X326"/>
<dbReference type="EMBL" id="KQ982562">
    <property type="protein sequence ID" value="KYQ54826.1"/>
    <property type="molecule type" value="Genomic_DNA"/>
</dbReference>
<name>A0A151X326_9HYME</name>
<evidence type="ECO:0000313" key="2">
    <source>
        <dbReference type="Proteomes" id="UP000075809"/>
    </source>
</evidence>
<accession>A0A151X326</accession>
<proteinExistence type="predicted"/>
<evidence type="ECO:0000313" key="1">
    <source>
        <dbReference type="EMBL" id="KYQ54826.1"/>
    </source>
</evidence>
<dbReference type="Proteomes" id="UP000075809">
    <property type="component" value="Unassembled WGS sequence"/>
</dbReference>
<keyword evidence="2" id="KW-1185">Reference proteome</keyword>
<organism evidence="1 2">
    <name type="scientific">Mycetomoellerius zeteki</name>
    <dbReference type="NCBI Taxonomy" id="64791"/>
    <lineage>
        <taxon>Eukaryota</taxon>
        <taxon>Metazoa</taxon>
        <taxon>Ecdysozoa</taxon>
        <taxon>Arthropoda</taxon>
        <taxon>Hexapoda</taxon>
        <taxon>Insecta</taxon>
        <taxon>Pterygota</taxon>
        <taxon>Neoptera</taxon>
        <taxon>Endopterygota</taxon>
        <taxon>Hymenoptera</taxon>
        <taxon>Apocrita</taxon>
        <taxon>Aculeata</taxon>
        <taxon>Formicoidea</taxon>
        <taxon>Formicidae</taxon>
        <taxon>Myrmicinae</taxon>
        <taxon>Mycetomoellerius</taxon>
    </lineage>
</organism>
<sequence>MNSSFITGHSYITQVGSQCIISRCLPVTPTETISDNVCAPYSVIVNCIKDTHILSQKADPKHKKLSSRLMRILPRRLRGTCHARDLYPRDKSGNIGALAASYAYQESDDSWLPPLPS</sequence>
<protein>
    <submittedName>
        <fullName evidence="1">Uncharacterized protein</fullName>
    </submittedName>
</protein>